<evidence type="ECO:0000313" key="13">
    <source>
        <dbReference type="Proteomes" id="UP000539265"/>
    </source>
</evidence>
<evidence type="ECO:0000256" key="3">
    <source>
        <dbReference type="ARBA" id="ARBA00022630"/>
    </source>
</evidence>
<accession>A0A839SKT0</accession>
<gene>
    <name evidence="12" type="ORF">FHS11_003567</name>
</gene>
<evidence type="ECO:0000256" key="6">
    <source>
        <dbReference type="ARBA" id="ARBA00022827"/>
    </source>
</evidence>
<evidence type="ECO:0000256" key="9">
    <source>
        <dbReference type="ARBA" id="ARBA00048540"/>
    </source>
</evidence>
<feature type="binding site" evidence="11">
    <location>
        <position position="157"/>
    </location>
    <ligand>
        <name>Mg(2+)</name>
        <dbReference type="ChEBI" id="CHEBI:18420"/>
    </ligand>
</feature>
<evidence type="ECO:0000256" key="5">
    <source>
        <dbReference type="ARBA" id="ARBA00022723"/>
    </source>
</evidence>
<dbReference type="InterPro" id="IPR003374">
    <property type="entry name" value="ApbE-like_sf"/>
</dbReference>
<dbReference type="GO" id="GO:0046872">
    <property type="term" value="F:metal ion binding"/>
    <property type="evidence" value="ECO:0007669"/>
    <property type="project" value="UniProtKB-UniRule"/>
</dbReference>
<evidence type="ECO:0000256" key="8">
    <source>
        <dbReference type="ARBA" id="ARBA00031306"/>
    </source>
</evidence>
<comment type="similarity">
    <text evidence="10">Belongs to the ApbE family.</text>
</comment>
<dbReference type="Proteomes" id="UP000539265">
    <property type="component" value="Unassembled WGS sequence"/>
</dbReference>
<protein>
    <recommendedName>
        <fullName evidence="2 10">FAD:protein FMN transferase</fullName>
        <ecNumber evidence="1 10">2.7.1.180</ecNumber>
    </recommendedName>
    <alternativeName>
        <fullName evidence="8 10">Flavin transferase</fullName>
    </alternativeName>
</protein>
<comment type="caution">
    <text evidence="12">The sequence shown here is derived from an EMBL/GenBank/DDBJ whole genome shotgun (WGS) entry which is preliminary data.</text>
</comment>
<dbReference type="PIRSF" id="PIRSF006268">
    <property type="entry name" value="ApbE"/>
    <property type="match status" value="1"/>
</dbReference>
<dbReference type="EC" id="2.7.1.180" evidence="1 10"/>
<keyword evidence="3 10" id="KW-0285">Flavoprotein</keyword>
<evidence type="ECO:0000256" key="1">
    <source>
        <dbReference type="ARBA" id="ARBA00011955"/>
    </source>
</evidence>
<name>A0A839SKT0_9SPHI</name>
<evidence type="ECO:0000313" key="12">
    <source>
        <dbReference type="EMBL" id="MBB3057139.1"/>
    </source>
</evidence>
<dbReference type="EMBL" id="JACHWX010000011">
    <property type="protein sequence ID" value="MBB3057139.1"/>
    <property type="molecule type" value="Genomic_DNA"/>
</dbReference>
<dbReference type="InterPro" id="IPR024932">
    <property type="entry name" value="ApbE"/>
</dbReference>
<dbReference type="GO" id="GO:0016740">
    <property type="term" value="F:transferase activity"/>
    <property type="evidence" value="ECO:0007669"/>
    <property type="project" value="UniProtKB-UniRule"/>
</dbReference>
<dbReference type="AlphaFoldDB" id="A0A839SKT0"/>
<evidence type="ECO:0000256" key="11">
    <source>
        <dbReference type="PIRSR" id="PIRSR006268-2"/>
    </source>
</evidence>
<proteinExistence type="inferred from homology"/>
<keyword evidence="6 10" id="KW-0274">FAD</keyword>
<organism evidence="12 13">
    <name type="scientific">Mucilaginibacter gotjawali</name>
    <dbReference type="NCBI Taxonomy" id="1550579"/>
    <lineage>
        <taxon>Bacteria</taxon>
        <taxon>Pseudomonadati</taxon>
        <taxon>Bacteroidota</taxon>
        <taxon>Sphingobacteriia</taxon>
        <taxon>Sphingobacteriales</taxon>
        <taxon>Sphingobacteriaceae</taxon>
        <taxon>Mucilaginibacter</taxon>
    </lineage>
</organism>
<feature type="binding site" evidence="11">
    <location>
        <position position="273"/>
    </location>
    <ligand>
        <name>Mg(2+)</name>
        <dbReference type="ChEBI" id="CHEBI:18420"/>
    </ligand>
</feature>
<keyword evidence="4 10" id="KW-0808">Transferase</keyword>
<dbReference type="RefSeq" id="WP_096355497.1">
    <property type="nucleotide sequence ID" value="NZ_AP017313.1"/>
</dbReference>
<dbReference type="PANTHER" id="PTHR30040:SF2">
    <property type="entry name" value="FAD:PROTEIN FMN TRANSFERASE"/>
    <property type="match status" value="1"/>
</dbReference>
<comment type="catalytic activity">
    <reaction evidence="9 10">
        <text>L-threonyl-[protein] + FAD = FMN-L-threonyl-[protein] + AMP + H(+)</text>
        <dbReference type="Rhea" id="RHEA:36847"/>
        <dbReference type="Rhea" id="RHEA-COMP:11060"/>
        <dbReference type="Rhea" id="RHEA-COMP:11061"/>
        <dbReference type="ChEBI" id="CHEBI:15378"/>
        <dbReference type="ChEBI" id="CHEBI:30013"/>
        <dbReference type="ChEBI" id="CHEBI:57692"/>
        <dbReference type="ChEBI" id="CHEBI:74257"/>
        <dbReference type="ChEBI" id="CHEBI:456215"/>
        <dbReference type="EC" id="2.7.1.180"/>
    </reaction>
</comment>
<comment type="cofactor">
    <cofactor evidence="11">
        <name>Mg(2+)</name>
        <dbReference type="ChEBI" id="CHEBI:18420"/>
    </cofactor>
    <cofactor evidence="11">
        <name>Mn(2+)</name>
        <dbReference type="ChEBI" id="CHEBI:29035"/>
    </cofactor>
    <text evidence="11">Magnesium. Can also use manganese.</text>
</comment>
<dbReference type="PANTHER" id="PTHR30040">
    <property type="entry name" value="THIAMINE BIOSYNTHESIS LIPOPROTEIN APBE"/>
    <property type="match status" value="1"/>
</dbReference>
<evidence type="ECO:0000256" key="4">
    <source>
        <dbReference type="ARBA" id="ARBA00022679"/>
    </source>
</evidence>
<dbReference type="Pfam" id="PF02424">
    <property type="entry name" value="ApbE"/>
    <property type="match status" value="1"/>
</dbReference>
<keyword evidence="12" id="KW-0449">Lipoprotein</keyword>
<keyword evidence="5 10" id="KW-0479">Metal-binding</keyword>
<dbReference type="OrthoDB" id="9778595at2"/>
<dbReference type="SUPFAM" id="SSF143631">
    <property type="entry name" value="ApbE-like"/>
    <property type="match status" value="1"/>
</dbReference>
<evidence type="ECO:0000256" key="2">
    <source>
        <dbReference type="ARBA" id="ARBA00016337"/>
    </source>
</evidence>
<feature type="binding site" evidence="11">
    <location>
        <position position="269"/>
    </location>
    <ligand>
        <name>Mg(2+)</name>
        <dbReference type="ChEBI" id="CHEBI:18420"/>
    </ligand>
</feature>
<evidence type="ECO:0000256" key="10">
    <source>
        <dbReference type="PIRNR" id="PIRNR006268"/>
    </source>
</evidence>
<keyword evidence="7 10" id="KW-0460">Magnesium</keyword>
<sequence>MLAIKTLSPKPVIFRRTVRLMADQFEISVVGSNPQWADERIDDAVAEINRVEKLLSTFSDDSTINEINRNAGLKAVKADPEIFRLIDRSVQISALTYGAFDITYYTPDKEDSDIDNTPNKTAIKATISRVNYQNVVLDAAAQTVFLNEKGMRIGFGANCKGYAADRARYILQMNGVSSGVINAGGDLLTWGAQPDHEPWTIATADPSQRSQPFSNINISNMAVATSVNSEKFTAVINQKKVNAVNTKKGFSVSGIKSVSIISPSAELADSMATPVMSIGINAGLYLINQLNQMACIIIDDHERVYSSKDISTLN</sequence>
<dbReference type="Gene3D" id="3.10.520.10">
    <property type="entry name" value="ApbE-like domains"/>
    <property type="match status" value="1"/>
</dbReference>
<reference evidence="12" key="1">
    <citation type="submission" date="2020-08" db="EMBL/GenBank/DDBJ databases">
        <title>Genomic Encyclopedia of Type Strains, Phase III (KMG-III): the genomes of soil and plant-associated and newly described type strains.</title>
        <authorList>
            <person name="Whitman W."/>
        </authorList>
    </citation>
    <scope>NUCLEOTIDE SEQUENCE [LARGE SCALE GENOMIC DNA]</scope>
    <source>
        <strain evidence="12">CECT 8628</strain>
    </source>
</reference>
<evidence type="ECO:0000256" key="7">
    <source>
        <dbReference type="ARBA" id="ARBA00022842"/>
    </source>
</evidence>
<keyword evidence="13" id="KW-1185">Reference proteome</keyword>